<reference evidence="2" key="1">
    <citation type="submission" date="2025-08" db="UniProtKB">
        <authorList>
            <consortium name="Ensembl"/>
        </authorList>
    </citation>
    <scope>IDENTIFICATION</scope>
</reference>
<dbReference type="PANTHER" id="PTHR10223:SF0">
    <property type="entry name" value="26S PROTEASOME NON-ATPASE REGULATORY SUBUNIT 4"/>
    <property type="match status" value="1"/>
</dbReference>
<name>A0A8C5NJM2_JUNHY</name>
<dbReference type="AlphaFoldDB" id="A0A8C5NJM2"/>
<dbReference type="Gene3D" id="3.40.50.410">
    <property type="entry name" value="von Willebrand factor, type A domain"/>
    <property type="match status" value="1"/>
</dbReference>
<dbReference type="Ensembl" id="ENSJHYT00000004269.1">
    <property type="protein sequence ID" value="ENSJHYP00000003463.1"/>
    <property type="gene ID" value="ENSJHYG00000002856.1"/>
</dbReference>
<dbReference type="GO" id="GO:0008540">
    <property type="term" value="C:proteasome regulatory particle, base subcomplex"/>
    <property type="evidence" value="ECO:0007669"/>
    <property type="project" value="TreeGrafter"/>
</dbReference>
<dbReference type="Proteomes" id="UP000694408">
    <property type="component" value="Unplaced"/>
</dbReference>
<dbReference type="SUPFAM" id="SSF53300">
    <property type="entry name" value="vWA-like"/>
    <property type="match status" value="1"/>
</dbReference>
<reference evidence="2" key="2">
    <citation type="submission" date="2025-09" db="UniProtKB">
        <authorList>
            <consortium name="Ensembl"/>
        </authorList>
    </citation>
    <scope>IDENTIFICATION</scope>
</reference>
<evidence type="ECO:0000313" key="3">
    <source>
        <dbReference type="Proteomes" id="UP000694408"/>
    </source>
</evidence>
<proteinExistence type="predicted"/>
<feature type="region of interest" description="Disordered" evidence="1">
    <location>
        <begin position="19"/>
        <end position="48"/>
    </location>
</feature>
<protein>
    <recommendedName>
        <fullName evidence="4">VWFA domain-containing protein</fullName>
    </recommendedName>
</protein>
<evidence type="ECO:0008006" key="4">
    <source>
        <dbReference type="Google" id="ProtNLM"/>
    </source>
</evidence>
<dbReference type="InterPro" id="IPR036465">
    <property type="entry name" value="vWFA_dom_sf"/>
</dbReference>
<organism evidence="2 3">
    <name type="scientific">Junco hyemalis</name>
    <name type="common">Dark-eyed junco</name>
    <dbReference type="NCBI Taxonomy" id="40217"/>
    <lineage>
        <taxon>Eukaryota</taxon>
        <taxon>Metazoa</taxon>
        <taxon>Chordata</taxon>
        <taxon>Craniata</taxon>
        <taxon>Vertebrata</taxon>
        <taxon>Euteleostomi</taxon>
        <taxon>Archelosauria</taxon>
        <taxon>Archosauria</taxon>
        <taxon>Dinosauria</taxon>
        <taxon>Saurischia</taxon>
        <taxon>Theropoda</taxon>
        <taxon>Coelurosauria</taxon>
        <taxon>Aves</taxon>
        <taxon>Neognathae</taxon>
        <taxon>Neoaves</taxon>
        <taxon>Telluraves</taxon>
        <taxon>Australaves</taxon>
        <taxon>Passeriformes</taxon>
        <taxon>Passerellidae</taxon>
        <taxon>Junco</taxon>
    </lineage>
</organism>
<accession>A0A8C5NJM2</accession>
<dbReference type="GO" id="GO:0031593">
    <property type="term" value="F:polyubiquitin modification-dependent protein binding"/>
    <property type="evidence" value="ECO:0007669"/>
    <property type="project" value="TreeGrafter"/>
</dbReference>
<evidence type="ECO:0000256" key="1">
    <source>
        <dbReference type="SAM" id="MobiDB-lite"/>
    </source>
</evidence>
<dbReference type="GO" id="GO:0005829">
    <property type="term" value="C:cytosol"/>
    <property type="evidence" value="ECO:0007669"/>
    <property type="project" value="TreeGrafter"/>
</dbReference>
<dbReference type="GO" id="GO:0005634">
    <property type="term" value="C:nucleus"/>
    <property type="evidence" value="ECO:0007669"/>
    <property type="project" value="TreeGrafter"/>
</dbReference>
<dbReference type="PANTHER" id="PTHR10223">
    <property type="entry name" value="26S PROTEASOME NON-ATPASE REGULATORY SUBUNIT 4"/>
    <property type="match status" value="1"/>
</dbReference>
<evidence type="ECO:0000313" key="2">
    <source>
        <dbReference type="Ensembl" id="ENSJHYP00000003463.1"/>
    </source>
</evidence>
<dbReference type="GO" id="GO:0043161">
    <property type="term" value="P:proteasome-mediated ubiquitin-dependent protein catabolic process"/>
    <property type="evidence" value="ECO:0007669"/>
    <property type="project" value="TreeGrafter"/>
</dbReference>
<dbReference type="InterPro" id="IPR027040">
    <property type="entry name" value="PSMD4"/>
</dbReference>
<sequence length="192" mass="20928">MSRQCWNCRSCPPLQARRCPWPPRCPPRPPRPGQTLQGQTDPELMLGSPRPNPGVIPGFPRFFPGFPPVSPRTGALQGHLHGVGDLLLLAHGAQLALKHRQGKNHKMRIIAFVGSPVHDSDKDLVKLAKRLKKEKVNVDIINFGEEVRAPGMAAFQREILGMRAGLEGNKVDLGAGLCGVVGAPFARSSYNK</sequence>
<feature type="compositionally biased region" description="Pro residues" evidence="1">
    <location>
        <begin position="20"/>
        <end position="32"/>
    </location>
</feature>
<keyword evidence="3" id="KW-1185">Reference proteome</keyword>